<dbReference type="Pfam" id="PF02518">
    <property type="entry name" value="HATPase_c"/>
    <property type="match status" value="1"/>
</dbReference>
<dbReference type="InterPro" id="IPR036097">
    <property type="entry name" value="HisK_dim/P_sf"/>
</dbReference>
<dbReference type="InterPro" id="IPR050428">
    <property type="entry name" value="TCS_sensor_his_kinase"/>
</dbReference>
<keyword evidence="10 12" id="KW-0472">Membrane</keyword>
<keyword evidence="7 15" id="KW-0418">Kinase</keyword>
<feature type="transmembrane region" description="Helical" evidence="12">
    <location>
        <begin position="181"/>
        <end position="208"/>
    </location>
</feature>
<evidence type="ECO:0000259" key="13">
    <source>
        <dbReference type="PROSITE" id="PS50109"/>
    </source>
</evidence>
<comment type="subcellular location">
    <subcellularLocation>
        <location evidence="2">Membrane</location>
    </subcellularLocation>
</comment>
<comment type="caution">
    <text evidence="15">The sequence shown here is derived from an EMBL/GenBank/DDBJ whole genome shotgun (WGS) entry which is preliminary data.</text>
</comment>
<keyword evidence="4" id="KW-0597">Phosphoprotein</keyword>
<dbReference type="SMART" id="SM00388">
    <property type="entry name" value="HisKA"/>
    <property type="match status" value="1"/>
</dbReference>
<dbReference type="InterPro" id="IPR004358">
    <property type="entry name" value="Sig_transdc_His_kin-like_C"/>
</dbReference>
<dbReference type="InterPro" id="IPR003660">
    <property type="entry name" value="HAMP_dom"/>
</dbReference>
<evidence type="ECO:0000313" key="16">
    <source>
        <dbReference type="Proteomes" id="UP001155040"/>
    </source>
</evidence>
<evidence type="ECO:0000256" key="6">
    <source>
        <dbReference type="ARBA" id="ARBA00022692"/>
    </source>
</evidence>
<feature type="domain" description="HAMP" evidence="14">
    <location>
        <begin position="209"/>
        <end position="263"/>
    </location>
</feature>
<dbReference type="CDD" id="cd06225">
    <property type="entry name" value="HAMP"/>
    <property type="match status" value="1"/>
</dbReference>
<evidence type="ECO:0000256" key="11">
    <source>
        <dbReference type="SAM" id="MobiDB-lite"/>
    </source>
</evidence>
<dbReference type="SUPFAM" id="SSF55874">
    <property type="entry name" value="ATPase domain of HSP90 chaperone/DNA topoisomerase II/histidine kinase"/>
    <property type="match status" value="1"/>
</dbReference>
<organism evidence="15 16">
    <name type="scientific">Salinibacter ruber</name>
    <dbReference type="NCBI Taxonomy" id="146919"/>
    <lineage>
        <taxon>Bacteria</taxon>
        <taxon>Pseudomonadati</taxon>
        <taxon>Rhodothermota</taxon>
        <taxon>Rhodothermia</taxon>
        <taxon>Rhodothermales</taxon>
        <taxon>Salinibacteraceae</taxon>
        <taxon>Salinibacter</taxon>
    </lineage>
</organism>
<dbReference type="Gene3D" id="3.30.565.10">
    <property type="entry name" value="Histidine kinase-like ATPase, C-terminal domain"/>
    <property type="match status" value="1"/>
</dbReference>
<dbReference type="SMART" id="SM00387">
    <property type="entry name" value="HATPase_c"/>
    <property type="match status" value="1"/>
</dbReference>
<dbReference type="EMBL" id="JANUBF010000007">
    <property type="protein sequence ID" value="MCS4036242.1"/>
    <property type="molecule type" value="Genomic_DNA"/>
</dbReference>
<comment type="catalytic activity">
    <reaction evidence="1">
        <text>ATP + protein L-histidine = ADP + protein N-phospho-L-histidine.</text>
        <dbReference type="EC" id="2.7.13.3"/>
    </reaction>
</comment>
<evidence type="ECO:0000256" key="12">
    <source>
        <dbReference type="SAM" id="Phobius"/>
    </source>
</evidence>
<dbReference type="PANTHER" id="PTHR45436">
    <property type="entry name" value="SENSOR HISTIDINE KINASE YKOH"/>
    <property type="match status" value="1"/>
</dbReference>
<evidence type="ECO:0000256" key="3">
    <source>
        <dbReference type="ARBA" id="ARBA00012438"/>
    </source>
</evidence>
<reference evidence="15" key="1">
    <citation type="submission" date="2022-08" db="EMBL/GenBank/DDBJ databases">
        <title>Genomic Encyclopedia of Type Strains, Phase V (KMG-V): Genome sequencing to study the core and pangenomes of soil and plant-associated prokaryotes.</title>
        <authorList>
            <person name="Whitman W."/>
        </authorList>
    </citation>
    <scope>NUCLEOTIDE SEQUENCE</scope>
    <source>
        <strain evidence="15">SP3012</strain>
    </source>
</reference>
<dbReference type="Proteomes" id="UP001155040">
    <property type="component" value="Unassembled WGS sequence"/>
</dbReference>
<feature type="domain" description="Histidine kinase" evidence="13">
    <location>
        <begin position="271"/>
        <end position="485"/>
    </location>
</feature>
<dbReference type="Gene3D" id="1.10.287.130">
    <property type="match status" value="1"/>
</dbReference>
<dbReference type="GO" id="GO:0005886">
    <property type="term" value="C:plasma membrane"/>
    <property type="evidence" value="ECO:0007669"/>
    <property type="project" value="TreeGrafter"/>
</dbReference>
<accession>A0A9X2UKB9</accession>
<feature type="region of interest" description="Disordered" evidence="11">
    <location>
        <begin position="1"/>
        <end position="20"/>
    </location>
</feature>
<evidence type="ECO:0000259" key="14">
    <source>
        <dbReference type="PROSITE" id="PS50885"/>
    </source>
</evidence>
<evidence type="ECO:0000256" key="8">
    <source>
        <dbReference type="ARBA" id="ARBA00022989"/>
    </source>
</evidence>
<evidence type="ECO:0000256" key="5">
    <source>
        <dbReference type="ARBA" id="ARBA00022679"/>
    </source>
</evidence>
<dbReference type="InterPro" id="IPR003661">
    <property type="entry name" value="HisK_dim/P_dom"/>
</dbReference>
<keyword evidence="9" id="KW-0902">Two-component regulatory system</keyword>
<evidence type="ECO:0000256" key="1">
    <source>
        <dbReference type="ARBA" id="ARBA00000085"/>
    </source>
</evidence>
<dbReference type="SUPFAM" id="SSF47384">
    <property type="entry name" value="Homodimeric domain of signal transducing histidine kinase"/>
    <property type="match status" value="1"/>
</dbReference>
<keyword evidence="8 12" id="KW-1133">Transmembrane helix</keyword>
<gene>
    <name evidence="15" type="ORF">GGQ01_001302</name>
</gene>
<keyword evidence="5" id="KW-0808">Transferase</keyword>
<dbReference type="Gene3D" id="6.10.340.10">
    <property type="match status" value="1"/>
</dbReference>
<dbReference type="InterPro" id="IPR005467">
    <property type="entry name" value="His_kinase_dom"/>
</dbReference>
<protein>
    <recommendedName>
        <fullName evidence="3">histidine kinase</fullName>
        <ecNumber evidence="3">2.7.13.3</ecNumber>
    </recommendedName>
</protein>
<dbReference type="SMART" id="SM00304">
    <property type="entry name" value="HAMP"/>
    <property type="match status" value="1"/>
</dbReference>
<evidence type="ECO:0000256" key="4">
    <source>
        <dbReference type="ARBA" id="ARBA00022553"/>
    </source>
</evidence>
<dbReference type="GO" id="GO:0000155">
    <property type="term" value="F:phosphorelay sensor kinase activity"/>
    <property type="evidence" value="ECO:0007669"/>
    <property type="project" value="InterPro"/>
</dbReference>
<dbReference type="CDD" id="cd00082">
    <property type="entry name" value="HisKA"/>
    <property type="match status" value="1"/>
</dbReference>
<dbReference type="EC" id="2.7.13.3" evidence="3"/>
<keyword evidence="6 12" id="KW-0812">Transmembrane</keyword>
<dbReference type="PROSITE" id="PS50885">
    <property type="entry name" value="HAMP"/>
    <property type="match status" value="1"/>
</dbReference>
<proteinExistence type="predicted"/>
<sequence length="502" mass="54436">MMTAFPSRPGSPDAPPDERPSFRRRLLMRIGPAVVLALGVLAAIAWGGAYLTVHQSATDALATEVNEMRADVGGQDTLDLSRYAWDEAHHRLAVDRVDPIFVQVFTPDGRLVRRSANIDSLPVRVPARRRPVHAEGIWPSLHTFTLGGRSFYYRTRPLRASSGGRLGFVQVARLVPEHRSLLWGFGAALGGLWLLLSGGLMGLVAWAAGRVLRPLRSITEVARSVTSAELEERVDIPPTADRETATLGRAFNALLDRIEEHVAVLRGFTANAAHELQTPLTALQGHVELALRRERTPESYRETLRLLDRKLGGLVRTLRALLTLTRLDREGAFERSLVDLSALAADEADAVQPAADKKGLALTVDADASVRASGQPALLRKAVRNLLDNAVKYTREGSVRVDVGTTADGQARLTCTDTGVGMSDEECATATERFYRGTEAGRMAQGSGLGLSLIRRIVEEHDGELRLDSTPGEGTRVTIILPAPSSSVPSLEPEHKQVPDAA</sequence>
<evidence type="ECO:0000313" key="15">
    <source>
        <dbReference type="EMBL" id="MCS4036242.1"/>
    </source>
</evidence>
<evidence type="ECO:0000256" key="10">
    <source>
        <dbReference type="ARBA" id="ARBA00023136"/>
    </source>
</evidence>
<dbReference type="InterPro" id="IPR003594">
    <property type="entry name" value="HATPase_dom"/>
</dbReference>
<dbReference type="Pfam" id="PF00672">
    <property type="entry name" value="HAMP"/>
    <property type="match status" value="1"/>
</dbReference>
<name>A0A9X2UKB9_9BACT</name>
<dbReference type="PRINTS" id="PR00344">
    <property type="entry name" value="BCTRLSENSOR"/>
</dbReference>
<dbReference type="Pfam" id="PF00512">
    <property type="entry name" value="HisKA"/>
    <property type="match status" value="1"/>
</dbReference>
<dbReference type="AlphaFoldDB" id="A0A9X2UKB9"/>
<feature type="transmembrane region" description="Helical" evidence="12">
    <location>
        <begin position="26"/>
        <end position="46"/>
    </location>
</feature>
<dbReference type="InterPro" id="IPR036890">
    <property type="entry name" value="HATPase_C_sf"/>
</dbReference>
<dbReference type="PANTHER" id="PTHR45436:SF5">
    <property type="entry name" value="SENSOR HISTIDINE KINASE TRCS"/>
    <property type="match status" value="1"/>
</dbReference>
<evidence type="ECO:0000256" key="2">
    <source>
        <dbReference type="ARBA" id="ARBA00004370"/>
    </source>
</evidence>
<evidence type="ECO:0000256" key="9">
    <source>
        <dbReference type="ARBA" id="ARBA00023012"/>
    </source>
</evidence>
<evidence type="ECO:0000256" key="7">
    <source>
        <dbReference type="ARBA" id="ARBA00022777"/>
    </source>
</evidence>
<dbReference type="PROSITE" id="PS50109">
    <property type="entry name" value="HIS_KIN"/>
    <property type="match status" value="1"/>
</dbReference>